<keyword evidence="3" id="KW-0812">Transmembrane</keyword>
<dbReference type="Pfam" id="PF10204">
    <property type="entry name" value="DuoxA"/>
    <property type="match status" value="1"/>
</dbReference>
<evidence type="ECO:0000256" key="6">
    <source>
        <dbReference type="ARBA" id="ARBA00023180"/>
    </source>
</evidence>
<protein>
    <submittedName>
        <fullName evidence="7">Dual oxidase maturation factor 1</fullName>
    </submittedName>
</protein>
<proteinExistence type="inferred from homology"/>
<accession>A0AAV4QVD9</accession>
<evidence type="ECO:0000256" key="3">
    <source>
        <dbReference type="ARBA" id="ARBA00022692"/>
    </source>
</evidence>
<dbReference type="PANTHER" id="PTHR31158:SF10">
    <property type="entry name" value="LD27791P"/>
    <property type="match status" value="1"/>
</dbReference>
<name>A0AAV4QVD9_CAEEX</name>
<comment type="caution">
    <text evidence="7">The sequence shown here is derived from an EMBL/GenBank/DDBJ whole genome shotgun (WGS) entry which is preliminary data.</text>
</comment>
<dbReference type="AlphaFoldDB" id="A0AAV4QVD9"/>
<evidence type="ECO:0000313" key="7">
    <source>
        <dbReference type="EMBL" id="GIY13234.1"/>
    </source>
</evidence>
<dbReference type="InterPro" id="IPR018469">
    <property type="entry name" value="Dual_oxidase_maturation_fac"/>
</dbReference>
<dbReference type="PANTHER" id="PTHR31158">
    <property type="entry name" value="DUAL OXIDASE 2"/>
    <property type="match status" value="1"/>
</dbReference>
<keyword evidence="5" id="KW-0472">Membrane</keyword>
<reference evidence="7 8" key="1">
    <citation type="submission" date="2021-06" db="EMBL/GenBank/DDBJ databases">
        <title>Caerostris extrusa draft genome.</title>
        <authorList>
            <person name="Kono N."/>
            <person name="Arakawa K."/>
        </authorList>
    </citation>
    <scope>NUCLEOTIDE SEQUENCE [LARGE SCALE GENOMIC DNA]</scope>
</reference>
<dbReference type="GO" id="GO:0015031">
    <property type="term" value="P:protein transport"/>
    <property type="evidence" value="ECO:0007669"/>
    <property type="project" value="InterPro"/>
</dbReference>
<organism evidence="7 8">
    <name type="scientific">Caerostris extrusa</name>
    <name type="common">Bark spider</name>
    <name type="synonym">Caerostris bankana</name>
    <dbReference type="NCBI Taxonomy" id="172846"/>
    <lineage>
        <taxon>Eukaryota</taxon>
        <taxon>Metazoa</taxon>
        <taxon>Ecdysozoa</taxon>
        <taxon>Arthropoda</taxon>
        <taxon>Chelicerata</taxon>
        <taxon>Arachnida</taxon>
        <taxon>Araneae</taxon>
        <taxon>Araneomorphae</taxon>
        <taxon>Entelegynae</taxon>
        <taxon>Araneoidea</taxon>
        <taxon>Araneidae</taxon>
        <taxon>Caerostris</taxon>
    </lineage>
</organism>
<comment type="similarity">
    <text evidence="2">Belongs to the DUOXA family.</text>
</comment>
<evidence type="ECO:0000256" key="1">
    <source>
        <dbReference type="ARBA" id="ARBA00004141"/>
    </source>
</evidence>
<keyword evidence="8" id="KW-1185">Reference proteome</keyword>
<sequence length="193" mass="21981">MFGAYSARDRVQNPCPCPCRKRERIIDRSGITLPVSRMFIPTNVNLGDVYSILRFRIHTSRCHPWEGGRGSKLRWRVHTNICQSLGILFKIANQFAYQQMPPLGGFCSNCDGVCLPTSSLFGGGIVQYCDSGRIPTDATLGTTEMKQEYRDALVKGLPFPLLTIAEYFTQELEGFCWGRRYRLAGYYSYILLW</sequence>
<keyword evidence="6" id="KW-0325">Glycoprotein</keyword>
<gene>
    <name evidence="7" type="primary">DUOXA1_1</name>
    <name evidence="7" type="ORF">CEXT_234351</name>
</gene>
<evidence type="ECO:0000256" key="5">
    <source>
        <dbReference type="ARBA" id="ARBA00023136"/>
    </source>
</evidence>
<evidence type="ECO:0000256" key="4">
    <source>
        <dbReference type="ARBA" id="ARBA00022989"/>
    </source>
</evidence>
<dbReference type="Proteomes" id="UP001054945">
    <property type="component" value="Unassembled WGS sequence"/>
</dbReference>
<evidence type="ECO:0000313" key="8">
    <source>
        <dbReference type="Proteomes" id="UP001054945"/>
    </source>
</evidence>
<comment type="subcellular location">
    <subcellularLocation>
        <location evidence="1">Membrane</location>
        <topology evidence="1">Multi-pass membrane protein</topology>
    </subcellularLocation>
</comment>
<keyword evidence="4" id="KW-1133">Transmembrane helix</keyword>
<dbReference type="GO" id="GO:0005789">
    <property type="term" value="C:endoplasmic reticulum membrane"/>
    <property type="evidence" value="ECO:0007669"/>
    <property type="project" value="InterPro"/>
</dbReference>
<evidence type="ECO:0000256" key="2">
    <source>
        <dbReference type="ARBA" id="ARBA00009816"/>
    </source>
</evidence>
<dbReference type="EMBL" id="BPLR01006907">
    <property type="protein sequence ID" value="GIY13234.1"/>
    <property type="molecule type" value="Genomic_DNA"/>
</dbReference>